<dbReference type="Proteomes" id="UP000188324">
    <property type="component" value="Chromosome"/>
</dbReference>
<dbReference type="PANTHER" id="PTHR21496:SF23">
    <property type="entry name" value="3-PHENYLPROPIONATE_CINNAMIC ACID DIOXYGENASE FERREDOXIN SUBUNIT"/>
    <property type="match status" value="1"/>
</dbReference>
<dbReference type="GO" id="GO:0004497">
    <property type="term" value="F:monooxygenase activity"/>
    <property type="evidence" value="ECO:0007669"/>
    <property type="project" value="UniProtKB-ARBA"/>
</dbReference>
<dbReference type="RefSeq" id="WP_077340992.1">
    <property type="nucleotide sequence ID" value="NZ_CP019605.1"/>
</dbReference>
<evidence type="ECO:0000313" key="5">
    <source>
        <dbReference type="EMBL" id="AQP44139.1"/>
    </source>
</evidence>
<keyword evidence="1" id="KW-0001">2Fe-2S</keyword>
<accession>A0A1Q2CDE9</accession>
<dbReference type="GO" id="GO:0016705">
    <property type="term" value="F:oxidoreductase activity, acting on paired donors, with incorporation or reduction of molecular oxygen"/>
    <property type="evidence" value="ECO:0007669"/>
    <property type="project" value="UniProtKB-ARBA"/>
</dbReference>
<organism evidence="5 6">
    <name type="scientific">Tessaracoccus flavus</name>
    <dbReference type="NCBI Taxonomy" id="1610493"/>
    <lineage>
        <taxon>Bacteria</taxon>
        <taxon>Bacillati</taxon>
        <taxon>Actinomycetota</taxon>
        <taxon>Actinomycetes</taxon>
        <taxon>Propionibacteriales</taxon>
        <taxon>Propionibacteriaceae</taxon>
        <taxon>Tessaracoccus</taxon>
    </lineage>
</organism>
<dbReference type="Gene3D" id="2.102.10.10">
    <property type="entry name" value="Rieske [2Fe-2S] iron-sulphur domain"/>
    <property type="match status" value="1"/>
</dbReference>
<sequence length="109" mass="11626">MSLVAVCKVSELEADKPLPVDVDDDLTVAIVLHGERIYAIEDQCSHGNVPLSEGDVVDDTIECYLHGSTFDLATGRALNLPATAPVRVFACSTDGDDVFIDVSAPTTDY</sequence>
<keyword evidence="4" id="KW-0411">Iron-sulfur</keyword>
<evidence type="ECO:0000256" key="2">
    <source>
        <dbReference type="ARBA" id="ARBA00022723"/>
    </source>
</evidence>
<evidence type="ECO:0000313" key="6">
    <source>
        <dbReference type="Proteomes" id="UP000188324"/>
    </source>
</evidence>
<dbReference type="PANTHER" id="PTHR21496">
    <property type="entry name" value="FERREDOXIN-RELATED"/>
    <property type="match status" value="1"/>
</dbReference>
<dbReference type="CDD" id="cd03528">
    <property type="entry name" value="Rieske_RO_ferredoxin"/>
    <property type="match status" value="1"/>
</dbReference>
<name>A0A1Q2CDE9_9ACTN</name>
<keyword evidence="6" id="KW-1185">Reference proteome</keyword>
<dbReference type="GO" id="GO:0051537">
    <property type="term" value="F:2 iron, 2 sulfur cluster binding"/>
    <property type="evidence" value="ECO:0007669"/>
    <property type="project" value="UniProtKB-KW"/>
</dbReference>
<evidence type="ECO:0000256" key="4">
    <source>
        <dbReference type="ARBA" id="ARBA00023014"/>
    </source>
</evidence>
<dbReference type="GO" id="GO:0046872">
    <property type="term" value="F:metal ion binding"/>
    <property type="evidence" value="ECO:0007669"/>
    <property type="project" value="UniProtKB-KW"/>
</dbReference>
<dbReference type="PROSITE" id="PS51296">
    <property type="entry name" value="RIESKE"/>
    <property type="match status" value="1"/>
</dbReference>
<proteinExistence type="predicted"/>
<dbReference type="InterPro" id="IPR036922">
    <property type="entry name" value="Rieske_2Fe-2S_sf"/>
</dbReference>
<keyword evidence="3" id="KW-0408">Iron</keyword>
<dbReference type="AlphaFoldDB" id="A0A1Q2CDE9"/>
<reference evidence="5 6" key="1">
    <citation type="journal article" date="2016" name="Int. J. Syst. Evol. Microbiol.">
        <title>Tessaracoccus flavus sp. nov., isolated from the drainage system of a lindane-producing factory.</title>
        <authorList>
            <person name="Kumari R."/>
            <person name="Singh P."/>
            <person name="Schumann P."/>
            <person name="Lal R."/>
        </authorList>
    </citation>
    <scope>NUCLEOTIDE SEQUENCE [LARGE SCALE GENOMIC DNA]</scope>
    <source>
        <strain evidence="5 6">RP1T</strain>
    </source>
</reference>
<dbReference type="InterPro" id="IPR017941">
    <property type="entry name" value="Rieske_2Fe-2S"/>
</dbReference>
<dbReference type="SUPFAM" id="SSF50022">
    <property type="entry name" value="ISP domain"/>
    <property type="match status" value="1"/>
</dbReference>
<dbReference type="OrthoDB" id="147178at2"/>
<dbReference type="Pfam" id="PF00355">
    <property type="entry name" value="Rieske"/>
    <property type="match status" value="1"/>
</dbReference>
<dbReference type="KEGG" id="tfl:RPIT_04350"/>
<keyword evidence="2" id="KW-0479">Metal-binding</keyword>
<dbReference type="STRING" id="1610493.RPIT_04350"/>
<dbReference type="EMBL" id="CP019605">
    <property type="protein sequence ID" value="AQP44139.1"/>
    <property type="molecule type" value="Genomic_DNA"/>
</dbReference>
<evidence type="ECO:0000256" key="3">
    <source>
        <dbReference type="ARBA" id="ARBA00023004"/>
    </source>
</evidence>
<gene>
    <name evidence="5" type="ORF">RPIT_04350</name>
</gene>
<evidence type="ECO:0000256" key="1">
    <source>
        <dbReference type="ARBA" id="ARBA00022714"/>
    </source>
</evidence>
<protein>
    <submittedName>
        <fullName evidence="5">Uncharacterized protein</fullName>
    </submittedName>
</protein>